<feature type="domain" description="Helix-turn-helix" evidence="1">
    <location>
        <begin position="8"/>
        <end position="58"/>
    </location>
</feature>
<dbReference type="AlphaFoldDB" id="A0A1M7Y8F8"/>
<dbReference type="Proteomes" id="UP000184612">
    <property type="component" value="Unassembled WGS sequence"/>
</dbReference>
<evidence type="ECO:0000313" key="2">
    <source>
        <dbReference type="EMBL" id="SHO48922.1"/>
    </source>
</evidence>
<sequence length="62" mass="7215">MLNDYGDLLTIQELCEILNIGKNTAYLLLGHKEIKAFRIGRTWKIPKVSLEEYIRNQSSHLL</sequence>
<accession>A0A1M7Y8F8</accession>
<organism evidence="2 3">
    <name type="scientific">Anaerocolumna xylanovorans DSM 12503</name>
    <dbReference type="NCBI Taxonomy" id="1121345"/>
    <lineage>
        <taxon>Bacteria</taxon>
        <taxon>Bacillati</taxon>
        <taxon>Bacillota</taxon>
        <taxon>Clostridia</taxon>
        <taxon>Lachnospirales</taxon>
        <taxon>Lachnospiraceae</taxon>
        <taxon>Anaerocolumna</taxon>
    </lineage>
</organism>
<proteinExistence type="predicted"/>
<protein>
    <submittedName>
        <fullName evidence="2">DNA binding domain-containing protein, excisionase family</fullName>
    </submittedName>
</protein>
<reference evidence="2 3" key="1">
    <citation type="submission" date="2016-12" db="EMBL/GenBank/DDBJ databases">
        <authorList>
            <person name="Song W.-J."/>
            <person name="Kurnit D.M."/>
        </authorList>
    </citation>
    <scope>NUCLEOTIDE SEQUENCE [LARGE SCALE GENOMIC DNA]</scope>
    <source>
        <strain evidence="2 3">DSM 12503</strain>
    </source>
</reference>
<gene>
    <name evidence="2" type="ORF">SAMN02745217_02098</name>
</gene>
<dbReference type="GO" id="GO:0003677">
    <property type="term" value="F:DNA binding"/>
    <property type="evidence" value="ECO:0007669"/>
    <property type="project" value="InterPro"/>
</dbReference>
<dbReference type="InterPro" id="IPR041657">
    <property type="entry name" value="HTH_17"/>
</dbReference>
<dbReference type="OrthoDB" id="90266at2"/>
<evidence type="ECO:0000313" key="3">
    <source>
        <dbReference type="Proteomes" id="UP000184612"/>
    </source>
</evidence>
<dbReference type="EMBL" id="FRFD01000005">
    <property type="protein sequence ID" value="SHO48922.1"/>
    <property type="molecule type" value="Genomic_DNA"/>
</dbReference>
<name>A0A1M7Y8F8_9FIRM</name>
<dbReference type="InterPro" id="IPR010093">
    <property type="entry name" value="SinI_DNA-bd"/>
</dbReference>
<dbReference type="STRING" id="1121345.SAMN02745217_02098"/>
<dbReference type="Pfam" id="PF12728">
    <property type="entry name" value="HTH_17"/>
    <property type="match status" value="1"/>
</dbReference>
<evidence type="ECO:0000259" key="1">
    <source>
        <dbReference type="Pfam" id="PF12728"/>
    </source>
</evidence>
<keyword evidence="3" id="KW-1185">Reference proteome</keyword>
<dbReference type="RefSeq" id="WP_073588779.1">
    <property type="nucleotide sequence ID" value="NZ_FRFD01000005.1"/>
</dbReference>
<dbReference type="NCBIfam" id="TIGR01764">
    <property type="entry name" value="excise"/>
    <property type="match status" value="1"/>
</dbReference>